<feature type="region of interest" description="Disordered" evidence="1">
    <location>
        <begin position="239"/>
        <end position="258"/>
    </location>
</feature>
<evidence type="ECO:0000313" key="2">
    <source>
        <dbReference type="EMBL" id="KAK0703302.1"/>
    </source>
</evidence>
<evidence type="ECO:0000313" key="3">
    <source>
        <dbReference type="Proteomes" id="UP001172101"/>
    </source>
</evidence>
<name>A0AA39ZTH3_9PEZI</name>
<organism evidence="2 3">
    <name type="scientific">Lasiosphaeria miniovina</name>
    <dbReference type="NCBI Taxonomy" id="1954250"/>
    <lineage>
        <taxon>Eukaryota</taxon>
        <taxon>Fungi</taxon>
        <taxon>Dikarya</taxon>
        <taxon>Ascomycota</taxon>
        <taxon>Pezizomycotina</taxon>
        <taxon>Sordariomycetes</taxon>
        <taxon>Sordariomycetidae</taxon>
        <taxon>Sordariales</taxon>
        <taxon>Lasiosphaeriaceae</taxon>
        <taxon>Lasiosphaeria</taxon>
    </lineage>
</organism>
<gene>
    <name evidence="2" type="ORF">B0T26DRAFT_730765</name>
</gene>
<reference evidence="2" key="1">
    <citation type="submission" date="2023-06" db="EMBL/GenBank/DDBJ databases">
        <title>Genome-scale phylogeny and comparative genomics of the fungal order Sordariales.</title>
        <authorList>
            <consortium name="Lawrence Berkeley National Laboratory"/>
            <person name="Hensen N."/>
            <person name="Bonometti L."/>
            <person name="Westerberg I."/>
            <person name="Brannstrom I.O."/>
            <person name="Guillou S."/>
            <person name="Cros-Aarteil S."/>
            <person name="Calhoun S."/>
            <person name="Haridas S."/>
            <person name="Kuo A."/>
            <person name="Mondo S."/>
            <person name="Pangilinan J."/>
            <person name="Riley R."/>
            <person name="LaButti K."/>
            <person name="Andreopoulos B."/>
            <person name="Lipzen A."/>
            <person name="Chen C."/>
            <person name="Yanf M."/>
            <person name="Daum C."/>
            <person name="Ng V."/>
            <person name="Clum A."/>
            <person name="Steindorff A."/>
            <person name="Ohm R."/>
            <person name="Martin F."/>
            <person name="Silar P."/>
            <person name="Natvig D."/>
            <person name="Lalanne C."/>
            <person name="Gautier V."/>
            <person name="Ament-velasquez S.L."/>
            <person name="Kruys A."/>
            <person name="Hutchinson M.I."/>
            <person name="Powell A.J."/>
            <person name="Barry K."/>
            <person name="Miller A.N."/>
            <person name="Grigoriev I.V."/>
            <person name="Debuchy R."/>
            <person name="Gladieux P."/>
            <person name="Thoren M.H."/>
            <person name="Johannesson H."/>
        </authorList>
    </citation>
    <scope>NUCLEOTIDE SEQUENCE</scope>
    <source>
        <strain evidence="2">SMH2392-1A</strain>
    </source>
</reference>
<keyword evidence="3" id="KW-1185">Reference proteome</keyword>
<feature type="compositionally biased region" description="Basic and acidic residues" evidence="1">
    <location>
        <begin position="239"/>
        <end position="248"/>
    </location>
</feature>
<dbReference type="Proteomes" id="UP001172101">
    <property type="component" value="Unassembled WGS sequence"/>
</dbReference>
<dbReference type="GeneID" id="85326293"/>
<dbReference type="RefSeq" id="XP_060290161.1">
    <property type="nucleotide sequence ID" value="XM_060443023.1"/>
</dbReference>
<proteinExistence type="predicted"/>
<sequence length="258" mass="28883">MAPSNVALSIDLGLAYTNRDFNAIVLNYLYSRNSFIFHLSNAEVGVEIKSNNFHAWHSYSRKFGCRHTSNPQSFAEDPAFGPLGQLTSRTAKYLRSVMLVVSTPWRSVEKQGVHHLTPIVAKAIDILLGSGNVGNAARLEELDVCFIAEPVFGGMPWYHIIKGLHVNFDEKKAKMVAEFKPEPLLHAPFLRPQGPPCQTKLLAPAKQLFRLCRVGRVSVSGDIKEGFTTLLQQTITRNENGEAREIRQSQRTKRGRLN</sequence>
<evidence type="ECO:0000256" key="1">
    <source>
        <dbReference type="SAM" id="MobiDB-lite"/>
    </source>
</evidence>
<protein>
    <submittedName>
        <fullName evidence="2">Uncharacterized protein</fullName>
    </submittedName>
</protein>
<comment type="caution">
    <text evidence="2">The sequence shown here is derived from an EMBL/GenBank/DDBJ whole genome shotgun (WGS) entry which is preliminary data.</text>
</comment>
<accession>A0AA39ZTH3</accession>
<dbReference type="EMBL" id="JAUIRO010000008">
    <property type="protein sequence ID" value="KAK0703302.1"/>
    <property type="molecule type" value="Genomic_DNA"/>
</dbReference>
<dbReference type="AlphaFoldDB" id="A0AA39ZTH3"/>